<dbReference type="Pfam" id="PF19289">
    <property type="entry name" value="PmbA_TldD_3rd"/>
    <property type="match status" value="1"/>
</dbReference>
<evidence type="ECO:0000256" key="1">
    <source>
        <dbReference type="ARBA" id="ARBA00005836"/>
    </source>
</evidence>
<dbReference type="InterPro" id="IPR036059">
    <property type="entry name" value="TldD/PmbA_sf"/>
</dbReference>
<reference evidence="8" key="2">
    <citation type="submission" date="2020-01" db="EMBL/GenBank/DDBJ databases">
        <authorList>
            <person name="Campanaro S."/>
        </authorList>
    </citation>
    <scope>NUCLEOTIDE SEQUENCE</scope>
    <source>
        <strain evidence="8">AS06rmzACSIP_7</strain>
    </source>
</reference>
<dbReference type="SUPFAM" id="SSF111283">
    <property type="entry name" value="Putative modulator of DNA gyrase, PmbA/TldD"/>
    <property type="match status" value="1"/>
</dbReference>
<accession>A0A351U7L3</accession>
<evidence type="ECO:0000313" key="8">
    <source>
        <dbReference type="EMBL" id="NLW35127.1"/>
    </source>
</evidence>
<sequence length="449" mass="48557">MMGGEAVYGDIFVEEKTYTHIHLESGRMEKLEKSTDKGIGLRVITPWKTYYGSTNRFDGEHIIEMAGELAKFSHGKPETVAAAGARVNAAYPFSIRVAPGDVSVEEKIAMVRHVESLVKKMESRVRQVRVIYRDTCQKVEICTSEGKDLGDTRTQVVLSLLLVGEEGGEIQTAYEAVGGFYGYEFFTTEVVEDLAARTVKRLAGLLSAREAPMGTKTVVLSSEAGGTMIHEAVGHGLEADLAMEGLSCYKGMIGESIASPLISVVDDGTVPNLRGTYGFDDEGVTPERTILVDNGVLKNFLFDRFHALKYGMASTGNGRRESYRFKPIPRMSNTMILPGRDDPSQIISSVDDGVLVVKMGGGQVDTVRGDFVFEISEGYVIEKGHVGDMVKNATMMGNGLKVLREIDMVGSDIGYGIGTCGKDGQGVPVSDAQPTLRIPEIVVGGRATD</sequence>
<dbReference type="Pfam" id="PF01523">
    <property type="entry name" value="PmbA_TldD_1st"/>
    <property type="match status" value="1"/>
</dbReference>
<dbReference type="InterPro" id="IPR025502">
    <property type="entry name" value="TldD"/>
</dbReference>
<dbReference type="InterPro" id="IPR002510">
    <property type="entry name" value="Metalloprtase-TldD/E_N"/>
</dbReference>
<evidence type="ECO:0000256" key="4">
    <source>
        <dbReference type="ARBA" id="ARBA00023049"/>
    </source>
</evidence>
<proteinExistence type="inferred from homology"/>
<comment type="similarity">
    <text evidence="1">Belongs to the peptidase U62 family.</text>
</comment>
<keyword evidence="3" id="KW-0378">Hydrolase</keyword>
<evidence type="ECO:0000259" key="5">
    <source>
        <dbReference type="Pfam" id="PF01523"/>
    </source>
</evidence>
<keyword evidence="2" id="KW-0645">Protease</keyword>
<dbReference type="InterPro" id="IPR051463">
    <property type="entry name" value="Peptidase_U62_metallo"/>
</dbReference>
<feature type="domain" description="Metalloprotease TldD/E N-terminal" evidence="5">
    <location>
        <begin position="10"/>
        <end position="67"/>
    </location>
</feature>
<feature type="domain" description="Metalloprotease TldD/E C-terminal" evidence="6">
    <location>
        <begin position="214"/>
        <end position="445"/>
    </location>
</feature>
<dbReference type="GO" id="GO:0005829">
    <property type="term" value="C:cytosol"/>
    <property type="evidence" value="ECO:0007669"/>
    <property type="project" value="TreeGrafter"/>
</dbReference>
<dbReference type="InterPro" id="IPR035068">
    <property type="entry name" value="TldD/PmbA_N"/>
</dbReference>
<organism evidence="8 9">
    <name type="scientific">Syntrophorhabdus aromaticivorans</name>
    <dbReference type="NCBI Taxonomy" id="328301"/>
    <lineage>
        <taxon>Bacteria</taxon>
        <taxon>Pseudomonadati</taxon>
        <taxon>Thermodesulfobacteriota</taxon>
        <taxon>Syntrophorhabdia</taxon>
        <taxon>Syntrophorhabdales</taxon>
        <taxon>Syntrophorhabdaceae</taxon>
        <taxon>Syntrophorhabdus</taxon>
    </lineage>
</organism>
<comment type="caution">
    <text evidence="8">The sequence shown here is derived from an EMBL/GenBank/DDBJ whole genome shotgun (WGS) entry which is preliminary data.</text>
</comment>
<dbReference type="STRING" id="909663.GCA_000512235_02563"/>
<dbReference type="GO" id="GO:0008237">
    <property type="term" value="F:metallopeptidase activity"/>
    <property type="evidence" value="ECO:0007669"/>
    <property type="project" value="UniProtKB-KW"/>
</dbReference>
<evidence type="ECO:0000256" key="2">
    <source>
        <dbReference type="ARBA" id="ARBA00022670"/>
    </source>
</evidence>
<dbReference type="PANTHER" id="PTHR30624">
    <property type="entry name" value="UNCHARACTERIZED PROTEIN TLDD AND PMBA"/>
    <property type="match status" value="1"/>
</dbReference>
<dbReference type="EMBL" id="JAAYEE010000107">
    <property type="protein sequence ID" value="NLW35127.1"/>
    <property type="molecule type" value="Genomic_DNA"/>
</dbReference>
<reference evidence="8" key="1">
    <citation type="journal article" date="2020" name="Biotechnol. Biofuels">
        <title>New insights from the biogas microbiome by comprehensive genome-resolved metagenomics of nearly 1600 species originating from multiple anaerobic digesters.</title>
        <authorList>
            <person name="Campanaro S."/>
            <person name="Treu L."/>
            <person name="Rodriguez-R L.M."/>
            <person name="Kovalovszki A."/>
            <person name="Ziels R.M."/>
            <person name="Maus I."/>
            <person name="Zhu X."/>
            <person name="Kougias P.G."/>
            <person name="Basile A."/>
            <person name="Luo G."/>
            <person name="Schluter A."/>
            <person name="Konstantinidis K.T."/>
            <person name="Angelidaki I."/>
        </authorList>
    </citation>
    <scope>NUCLEOTIDE SEQUENCE</scope>
    <source>
        <strain evidence="8">AS06rmzACSIP_7</strain>
    </source>
</reference>
<dbReference type="Gene3D" id="3.30.2290.10">
    <property type="entry name" value="PmbA/TldD superfamily"/>
    <property type="match status" value="1"/>
</dbReference>
<evidence type="ECO:0000313" key="9">
    <source>
        <dbReference type="Proteomes" id="UP000777265"/>
    </source>
</evidence>
<feature type="domain" description="Metalloprotease TldD/E central" evidence="7">
    <location>
        <begin position="99"/>
        <end position="202"/>
    </location>
</feature>
<dbReference type="PANTHER" id="PTHR30624:SF4">
    <property type="entry name" value="METALLOPROTEASE TLDD"/>
    <property type="match status" value="1"/>
</dbReference>
<evidence type="ECO:0000259" key="6">
    <source>
        <dbReference type="Pfam" id="PF19289"/>
    </source>
</evidence>
<name>A0A351U7L3_9BACT</name>
<dbReference type="InterPro" id="IPR045570">
    <property type="entry name" value="Metalloprtase-TldD/E_cen_dom"/>
</dbReference>
<protein>
    <submittedName>
        <fullName evidence="8">TldD/PmbA family protein</fullName>
    </submittedName>
</protein>
<dbReference type="GO" id="GO:0006508">
    <property type="term" value="P:proteolysis"/>
    <property type="evidence" value="ECO:0007669"/>
    <property type="project" value="UniProtKB-KW"/>
</dbReference>
<dbReference type="InterPro" id="IPR045569">
    <property type="entry name" value="Metalloprtase-TldD/E_C"/>
</dbReference>
<dbReference type="Pfam" id="PF19290">
    <property type="entry name" value="PmbA_TldD_2nd"/>
    <property type="match status" value="1"/>
</dbReference>
<evidence type="ECO:0000256" key="3">
    <source>
        <dbReference type="ARBA" id="ARBA00022801"/>
    </source>
</evidence>
<keyword evidence="4" id="KW-0482">Metalloprotease</keyword>
<gene>
    <name evidence="8" type="ORF">GXY80_06540</name>
</gene>
<dbReference type="AlphaFoldDB" id="A0A351U7L3"/>
<dbReference type="Proteomes" id="UP000777265">
    <property type="component" value="Unassembled WGS sequence"/>
</dbReference>
<evidence type="ECO:0000259" key="7">
    <source>
        <dbReference type="Pfam" id="PF19290"/>
    </source>
</evidence>
<dbReference type="PIRSF" id="PIRSF004919">
    <property type="entry name" value="TldD"/>
    <property type="match status" value="1"/>
</dbReference>